<reference evidence="1" key="1">
    <citation type="journal article" date="2015" name="Genome Announc.">
        <title>Draft Genome Sequence of Tolypothrix boutellei Strain VB521301.</title>
        <authorList>
            <person name="Chandrababunaidu M.M."/>
            <person name="Singh D."/>
            <person name="Sen D."/>
            <person name="Bhan S."/>
            <person name="Das S."/>
            <person name="Gupta A."/>
            <person name="Adhikary S.P."/>
            <person name="Tripathy S."/>
        </authorList>
    </citation>
    <scope>NUCLEOTIDE SEQUENCE</scope>
    <source>
        <strain evidence="1">VB521301</strain>
    </source>
</reference>
<dbReference type="OrthoDB" id="511008at2"/>
<comment type="caution">
    <text evidence="1">The sequence shown here is derived from an EMBL/GenBank/DDBJ whole genome shotgun (WGS) entry which is preliminary data.</text>
</comment>
<dbReference type="AlphaFoldDB" id="A0A0C1NCP4"/>
<gene>
    <name evidence="1" type="ORF">DA73_0209510</name>
</gene>
<sequence>MQKSSVRGHLIAGIAFCCGVVSASIISVSLQQAVAQRTSRETLVAQSVVNEENDLKFESRGCKRTKPTQVSCDVLITNISKERQTLRFAVSPNYDPIRTNAIDTSGTVYTAQTIQSGAGLTGGSKGAEYFNISLAVNIPTKVTSTFEIPQEITNLAALDVGYLNNNRNSARTAIPNIGTIVSNSASTKNPCPPSSTRTR</sequence>
<protein>
    <submittedName>
        <fullName evidence="1">Uncharacterized protein</fullName>
    </submittedName>
</protein>
<proteinExistence type="predicted"/>
<organism evidence="1">
    <name type="scientific">Tolypothrix bouteillei VB521301</name>
    <dbReference type="NCBI Taxonomy" id="1479485"/>
    <lineage>
        <taxon>Bacteria</taxon>
        <taxon>Bacillati</taxon>
        <taxon>Cyanobacteriota</taxon>
        <taxon>Cyanophyceae</taxon>
        <taxon>Nostocales</taxon>
        <taxon>Tolypothrichaceae</taxon>
        <taxon>Tolypothrix</taxon>
    </lineage>
</organism>
<name>A0A0C1NCP4_9CYAN</name>
<accession>A0A0C1NCP4</accession>
<dbReference type="EMBL" id="JHEG02000036">
    <property type="protein sequence ID" value="KIE12542.1"/>
    <property type="molecule type" value="Genomic_DNA"/>
</dbReference>
<evidence type="ECO:0000313" key="1">
    <source>
        <dbReference type="EMBL" id="KIE12542.1"/>
    </source>
</evidence>